<dbReference type="Gene3D" id="3.30.40.10">
    <property type="entry name" value="Zinc/RING finger domain, C3HC4 (zinc finger)"/>
    <property type="match status" value="1"/>
</dbReference>
<evidence type="ECO:0000256" key="2">
    <source>
        <dbReference type="ARBA" id="ARBA00022771"/>
    </source>
</evidence>
<proteinExistence type="predicted"/>
<evidence type="ECO:0000313" key="9">
    <source>
        <dbReference type="Proteomes" id="UP001479436"/>
    </source>
</evidence>
<dbReference type="PROSITE" id="PS00518">
    <property type="entry name" value="ZF_RING_1"/>
    <property type="match status" value="1"/>
</dbReference>
<keyword evidence="2 4" id="KW-0863">Zinc-finger</keyword>
<evidence type="ECO:0000313" key="8">
    <source>
        <dbReference type="EMBL" id="KAK9711856.1"/>
    </source>
</evidence>
<dbReference type="Pfam" id="PF03105">
    <property type="entry name" value="SPX"/>
    <property type="match status" value="1"/>
</dbReference>
<feature type="domain" description="RING-type" evidence="6">
    <location>
        <begin position="358"/>
        <end position="397"/>
    </location>
</feature>
<keyword evidence="3" id="KW-0862">Zinc</keyword>
<dbReference type="InterPro" id="IPR013083">
    <property type="entry name" value="Znf_RING/FYVE/PHD"/>
</dbReference>
<feature type="domain" description="SPX" evidence="7">
    <location>
        <begin position="1"/>
        <end position="322"/>
    </location>
</feature>
<gene>
    <name evidence="8" type="ORF">K7432_007529</name>
</gene>
<feature type="region of interest" description="Disordered" evidence="5">
    <location>
        <begin position="130"/>
        <end position="152"/>
    </location>
</feature>
<dbReference type="InterPro" id="IPR017907">
    <property type="entry name" value="Znf_RING_CS"/>
</dbReference>
<evidence type="ECO:0000256" key="4">
    <source>
        <dbReference type="PROSITE-ProRule" id="PRU00175"/>
    </source>
</evidence>
<sequence>MKFGKSLNASAQELPEDWRQHVVHYAQLKKCINRIVEELEESGLAHLAAEHSEENIESNQHVKLVYSFTGTVEKFSPNIEVIMEENAEKVTPELEAISTKLSSLTLNNTFEESEDLVISNEYVGQSDQIDTINSGMDLNDEPSRNSPYSEDSESISSSARALSFVLPTDSEFFGNLSTSINGLTKFERNMEEICSNQIVKLGSIISHTASPYSKDMYIWREIFNLYLDANIWMANNHAWQKSQSIEKTKRQFQWFLQEISRLSLTEKFRTGNSNKALEQFMMLNRDLLAIMQFHELNKTAIRKIIKKHDKRTHLSAKSWFIDLMAPSMIFKGNLSKALLSALHSELLIIIPQPDDYQCPICLSISWKPIRLKCGHVFCVQCMIGAQRRKLTSCPLCRAPDSITEANTGNLDVSRMNFMKLYFPREIKAKQKENDYEQAREDLKVIGVNGDVGNSCTVM</sequence>
<dbReference type="PROSITE" id="PS50089">
    <property type="entry name" value="ZF_RING_2"/>
    <property type="match status" value="1"/>
</dbReference>
<evidence type="ECO:0000256" key="3">
    <source>
        <dbReference type="ARBA" id="ARBA00022833"/>
    </source>
</evidence>
<comment type="caution">
    <text evidence="8">The sequence shown here is derived from an EMBL/GenBank/DDBJ whole genome shotgun (WGS) entry which is preliminary data.</text>
</comment>
<name>A0ABR2W058_9FUNG</name>
<dbReference type="PANTHER" id="PTHR23327:SF51">
    <property type="entry name" value="TRANSCRIPTIONAL REGULATOR OF YEAST FORM ADHERENCE 3"/>
    <property type="match status" value="1"/>
</dbReference>
<dbReference type="PANTHER" id="PTHR23327">
    <property type="entry name" value="RING FINGER PROTEIN 127"/>
    <property type="match status" value="1"/>
</dbReference>
<reference evidence="8 9" key="1">
    <citation type="submission" date="2023-04" db="EMBL/GenBank/DDBJ databases">
        <title>Genome of Basidiobolus ranarum AG-B5.</title>
        <authorList>
            <person name="Stajich J.E."/>
            <person name="Carter-House D."/>
            <person name="Gryganskyi A."/>
        </authorList>
    </citation>
    <scope>NUCLEOTIDE SEQUENCE [LARGE SCALE GENOMIC DNA]</scope>
    <source>
        <strain evidence="8 9">AG-B5</strain>
    </source>
</reference>
<evidence type="ECO:0000256" key="1">
    <source>
        <dbReference type="ARBA" id="ARBA00022723"/>
    </source>
</evidence>
<accession>A0ABR2W058</accession>
<protein>
    <recommendedName>
        <fullName evidence="10">SPX domain-containing protein</fullName>
    </recommendedName>
</protein>
<dbReference type="PROSITE" id="PS51382">
    <property type="entry name" value="SPX"/>
    <property type="match status" value="1"/>
</dbReference>
<dbReference type="InterPro" id="IPR001841">
    <property type="entry name" value="Znf_RING"/>
</dbReference>
<dbReference type="SMART" id="SM00184">
    <property type="entry name" value="RING"/>
    <property type="match status" value="1"/>
</dbReference>
<organism evidence="8 9">
    <name type="scientific">Basidiobolus ranarum</name>
    <dbReference type="NCBI Taxonomy" id="34480"/>
    <lineage>
        <taxon>Eukaryota</taxon>
        <taxon>Fungi</taxon>
        <taxon>Fungi incertae sedis</taxon>
        <taxon>Zoopagomycota</taxon>
        <taxon>Entomophthoromycotina</taxon>
        <taxon>Basidiobolomycetes</taxon>
        <taxon>Basidiobolales</taxon>
        <taxon>Basidiobolaceae</taxon>
        <taxon>Basidiobolus</taxon>
    </lineage>
</organism>
<evidence type="ECO:0000256" key="5">
    <source>
        <dbReference type="SAM" id="MobiDB-lite"/>
    </source>
</evidence>
<evidence type="ECO:0008006" key="10">
    <source>
        <dbReference type="Google" id="ProtNLM"/>
    </source>
</evidence>
<evidence type="ECO:0000259" key="6">
    <source>
        <dbReference type="PROSITE" id="PS50089"/>
    </source>
</evidence>
<dbReference type="InterPro" id="IPR004331">
    <property type="entry name" value="SPX_dom"/>
</dbReference>
<keyword evidence="9" id="KW-1185">Reference proteome</keyword>
<dbReference type="EMBL" id="JASJQH010007251">
    <property type="protein sequence ID" value="KAK9711856.1"/>
    <property type="molecule type" value="Genomic_DNA"/>
</dbReference>
<dbReference type="Proteomes" id="UP001479436">
    <property type="component" value="Unassembled WGS sequence"/>
</dbReference>
<dbReference type="Pfam" id="PF13639">
    <property type="entry name" value="zf-RING_2"/>
    <property type="match status" value="1"/>
</dbReference>
<evidence type="ECO:0000259" key="7">
    <source>
        <dbReference type="PROSITE" id="PS51382"/>
    </source>
</evidence>
<dbReference type="SUPFAM" id="SSF57850">
    <property type="entry name" value="RING/U-box"/>
    <property type="match status" value="1"/>
</dbReference>
<keyword evidence="1" id="KW-0479">Metal-binding</keyword>